<dbReference type="PROSITE" id="PS50011">
    <property type="entry name" value="PROTEIN_KINASE_DOM"/>
    <property type="match status" value="1"/>
</dbReference>
<dbReference type="EC" id="2.7.11.1" evidence="1"/>
<dbReference type="EMBL" id="JBEPCV010000074">
    <property type="protein sequence ID" value="MER6909666.1"/>
    <property type="molecule type" value="Genomic_DNA"/>
</dbReference>
<dbReference type="InterPro" id="IPR000719">
    <property type="entry name" value="Prot_kinase_dom"/>
</dbReference>
<keyword evidence="4 7" id="KW-0547">Nucleotide-binding</keyword>
<keyword evidence="11" id="KW-1185">Reference proteome</keyword>
<dbReference type="InterPro" id="IPR008271">
    <property type="entry name" value="Ser/Thr_kinase_AS"/>
</dbReference>
<keyword evidence="2" id="KW-0723">Serine/threonine-protein kinase</keyword>
<accession>A0ABV1VT47</accession>
<dbReference type="PROSITE" id="PS00107">
    <property type="entry name" value="PROTEIN_KINASE_ATP"/>
    <property type="match status" value="1"/>
</dbReference>
<gene>
    <name evidence="10" type="ORF">ABT322_39395</name>
</gene>
<evidence type="ECO:0000256" key="4">
    <source>
        <dbReference type="ARBA" id="ARBA00022741"/>
    </source>
</evidence>
<proteinExistence type="predicted"/>
<dbReference type="InterPro" id="IPR017441">
    <property type="entry name" value="Protein_kinase_ATP_BS"/>
</dbReference>
<feature type="domain" description="Protein kinase" evidence="9">
    <location>
        <begin position="22"/>
        <end position="274"/>
    </location>
</feature>
<evidence type="ECO:0000256" key="7">
    <source>
        <dbReference type="PROSITE-ProRule" id="PRU10141"/>
    </source>
</evidence>
<feature type="region of interest" description="Disordered" evidence="8">
    <location>
        <begin position="318"/>
        <end position="341"/>
    </location>
</feature>
<dbReference type="Gene3D" id="1.10.510.10">
    <property type="entry name" value="Transferase(Phosphotransferase) domain 1"/>
    <property type="match status" value="1"/>
</dbReference>
<reference evidence="10 11" key="1">
    <citation type="submission" date="2024-06" db="EMBL/GenBank/DDBJ databases">
        <title>The Natural Products Discovery Center: Release of the First 8490 Sequenced Strains for Exploring Actinobacteria Biosynthetic Diversity.</title>
        <authorList>
            <person name="Kalkreuter E."/>
            <person name="Kautsar S.A."/>
            <person name="Yang D."/>
            <person name="Bader C.D."/>
            <person name="Teijaro C.N."/>
            <person name="Fluegel L."/>
            <person name="Davis C.M."/>
            <person name="Simpson J.R."/>
            <person name="Lauterbach L."/>
            <person name="Steele A.D."/>
            <person name="Gui C."/>
            <person name="Meng S."/>
            <person name="Li G."/>
            <person name="Viehrig K."/>
            <person name="Ye F."/>
            <person name="Su P."/>
            <person name="Kiefer A.F."/>
            <person name="Nichols A."/>
            <person name="Cepeda A.J."/>
            <person name="Yan W."/>
            <person name="Fan B."/>
            <person name="Jiang Y."/>
            <person name="Adhikari A."/>
            <person name="Zheng C.-J."/>
            <person name="Schuster L."/>
            <person name="Cowan T.M."/>
            <person name="Smanski M.J."/>
            <person name="Chevrette M.G."/>
            <person name="De Carvalho L.P.S."/>
            <person name="Shen B."/>
        </authorList>
    </citation>
    <scope>NUCLEOTIDE SEQUENCE [LARGE SCALE GENOMIC DNA]</scope>
    <source>
        <strain evidence="10 11">NPDC000632</strain>
    </source>
</reference>
<dbReference type="Gene3D" id="3.30.200.20">
    <property type="entry name" value="Phosphorylase Kinase, domain 1"/>
    <property type="match status" value="1"/>
</dbReference>
<dbReference type="PANTHER" id="PTHR43289:SF6">
    <property type="entry name" value="SERINE_THREONINE-PROTEIN KINASE NEKL-3"/>
    <property type="match status" value="1"/>
</dbReference>
<evidence type="ECO:0000259" key="9">
    <source>
        <dbReference type="PROSITE" id="PS50011"/>
    </source>
</evidence>
<dbReference type="SUPFAM" id="SSF56112">
    <property type="entry name" value="Protein kinase-like (PK-like)"/>
    <property type="match status" value="1"/>
</dbReference>
<feature type="binding site" evidence="7">
    <location>
        <position position="51"/>
    </location>
    <ligand>
        <name>ATP</name>
        <dbReference type="ChEBI" id="CHEBI:30616"/>
    </ligand>
</feature>
<keyword evidence="3 10" id="KW-0808">Transferase</keyword>
<dbReference type="CDD" id="cd14014">
    <property type="entry name" value="STKc_PknB_like"/>
    <property type="match status" value="1"/>
</dbReference>
<evidence type="ECO:0000256" key="6">
    <source>
        <dbReference type="ARBA" id="ARBA00022840"/>
    </source>
</evidence>
<keyword evidence="5 10" id="KW-0418">Kinase</keyword>
<dbReference type="Pfam" id="PF00069">
    <property type="entry name" value="Pkinase"/>
    <property type="match status" value="1"/>
</dbReference>
<name>A0ABV1VT47_9ACTN</name>
<comment type="caution">
    <text evidence="10">The sequence shown here is derived from an EMBL/GenBank/DDBJ whole genome shotgun (WGS) entry which is preliminary data.</text>
</comment>
<evidence type="ECO:0000256" key="5">
    <source>
        <dbReference type="ARBA" id="ARBA00022777"/>
    </source>
</evidence>
<sequence>MATGEEPESSATTEQRLIGGRYRLIERLGTGGMGTVWAGWDTLVDREVAVKQALTAAAGPLAARILREARAAARVEHPAVVTVYDVVLEDDHPWIVMERVHGESLADRLDGSGALAEHEAARIGLAVAEALAAAHARGVLHRDVKPGNVLLGRSGRVVLTDFGIAYIVGEESLTQAGEFVGSLAYTAPERMGGQRPGPASDMWSLGVLLYEMVEATSPFRRASMEATVGAVLTGGMPPLRRAVALAPLIKALLVADPASRPHAQAVIEALRATAGSPEPVRMSAVTRSRQRMRWAAAVLSTAAVAVLTLPLLDRFDDDSPSAPSASASPTPRTSRSSSQAAVKGYEHVSQPGFELEVPAGWRHHDKNANGQYRYTKGKYELIVVPGRDALSNYGQNLMAYQREYEAELQPFRDSTWATSTGLSTIEVGGYRGVRGEFTWEAKGEERIVLNRALDIDGRIHLLMATGPETARDTVNRFYDHAAKTYAPAD</sequence>
<dbReference type="GO" id="GO:0004674">
    <property type="term" value="F:protein serine/threonine kinase activity"/>
    <property type="evidence" value="ECO:0007669"/>
    <property type="project" value="UniProtKB-EC"/>
</dbReference>
<feature type="compositionally biased region" description="Low complexity" evidence="8">
    <location>
        <begin position="320"/>
        <end position="341"/>
    </location>
</feature>
<evidence type="ECO:0000256" key="8">
    <source>
        <dbReference type="SAM" id="MobiDB-lite"/>
    </source>
</evidence>
<dbReference type="RefSeq" id="WP_350724695.1">
    <property type="nucleotide sequence ID" value="NZ_JBEPCO010000058.1"/>
</dbReference>
<dbReference type="InterPro" id="IPR011009">
    <property type="entry name" value="Kinase-like_dom_sf"/>
</dbReference>
<protein>
    <recommendedName>
        <fullName evidence="1">non-specific serine/threonine protein kinase</fullName>
        <ecNumber evidence="1">2.7.11.1</ecNumber>
    </recommendedName>
</protein>
<keyword evidence="6 7" id="KW-0067">ATP-binding</keyword>
<evidence type="ECO:0000256" key="2">
    <source>
        <dbReference type="ARBA" id="ARBA00022527"/>
    </source>
</evidence>
<evidence type="ECO:0000313" key="10">
    <source>
        <dbReference type="EMBL" id="MER6909666.1"/>
    </source>
</evidence>
<dbReference type="SMART" id="SM00220">
    <property type="entry name" value="S_TKc"/>
    <property type="match status" value="1"/>
</dbReference>
<dbReference type="PROSITE" id="PS00108">
    <property type="entry name" value="PROTEIN_KINASE_ST"/>
    <property type="match status" value="1"/>
</dbReference>
<evidence type="ECO:0000313" key="11">
    <source>
        <dbReference type="Proteomes" id="UP001490330"/>
    </source>
</evidence>
<dbReference type="Proteomes" id="UP001490330">
    <property type="component" value="Unassembled WGS sequence"/>
</dbReference>
<evidence type="ECO:0000256" key="3">
    <source>
        <dbReference type="ARBA" id="ARBA00022679"/>
    </source>
</evidence>
<organism evidence="10 11">
    <name type="scientific">Streptomyces flaveolus</name>
    <dbReference type="NCBI Taxonomy" id="67297"/>
    <lineage>
        <taxon>Bacteria</taxon>
        <taxon>Bacillati</taxon>
        <taxon>Actinomycetota</taxon>
        <taxon>Actinomycetes</taxon>
        <taxon>Kitasatosporales</taxon>
        <taxon>Streptomycetaceae</taxon>
        <taxon>Streptomyces</taxon>
    </lineage>
</organism>
<evidence type="ECO:0000256" key="1">
    <source>
        <dbReference type="ARBA" id="ARBA00012513"/>
    </source>
</evidence>
<dbReference type="PANTHER" id="PTHR43289">
    <property type="entry name" value="MITOGEN-ACTIVATED PROTEIN KINASE KINASE KINASE 20-RELATED"/>
    <property type="match status" value="1"/>
</dbReference>